<protein>
    <submittedName>
        <fullName evidence="2">HD domain-containing protein</fullName>
    </submittedName>
</protein>
<dbReference type="InterPro" id="IPR003607">
    <property type="entry name" value="HD/PDEase_dom"/>
</dbReference>
<dbReference type="EMBL" id="WMQE01000004">
    <property type="protein sequence ID" value="MTK20369.1"/>
    <property type="molecule type" value="Genomic_DNA"/>
</dbReference>
<name>A0A173T3D1_9FIRM</name>
<dbReference type="CDD" id="cd00077">
    <property type="entry name" value="HDc"/>
    <property type="match status" value="1"/>
</dbReference>
<dbReference type="CDD" id="cd04492">
    <property type="entry name" value="YhaM_OBF_like"/>
    <property type="match status" value="1"/>
</dbReference>
<dbReference type="PANTHER" id="PTHR37294:SF1">
    <property type="entry name" value="3'-5' EXORIBONUCLEASE YHAM"/>
    <property type="match status" value="1"/>
</dbReference>
<dbReference type="GeneID" id="60059091"/>
<dbReference type="Gene3D" id="2.40.50.140">
    <property type="entry name" value="Nucleic acid-binding proteins"/>
    <property type="match status" value="1"/>
</dbReference>
<dbReference type="InterPro" id="IPR050798">
    <property type="entry name" value="YhaM_exoribonuc/phosphodiest"/>
</dbReference>
<dbReference type="Gene3D" id="1.10.3210.10">
    <property type="entry name" value="Hypothetical protein af1432"/>
    <property type="match status" value="1"/>
</dbReference>
<dbReference type="GO" id="GO:0016787">
    <property type="term" value="F:hydrolase activity"/>
    <property type="evidence" value="ECO:0007669"/>
    <property type="project" value="UniProtKB-KW"/>
</dbReference>
<dbReference type="RefSeq" id="WP_006785686.1">
    <property type="nucleotide sequence ID" value="NZ_CABJBH010000007.1"/>
</dbReference>
<keyword evidence="1" id="KW-0378">Hydrolase</keyword>
<dbReference type="PANTHER" id="PTHR37294">
    <property type="entry name" value="3'-5' EXORIBONUCLEASE YHAM"/>
    <property type="match status" value="1"/>
</dbReference>
<proteinExistence type="predicted"/>
<accession>A0A173T3D1</accession>
<dbReference type="InterPro" id="IPR012340">
    <property type="entry name" value="NA-bd_OB-fold"/>
</dbReference>
<evidence type="ECO:0000313" key="2">
    <source>
        <dbReference type="EMBL" id="MTK20369.1"/>
    </source>
</evidence>
<reference evidence="2 3" key="1">
    <citation type="journal article" date="2019" name="Nat. Med.">
        <title>A library of human gut bacterial isolates paired with longitudinal multiomics data enables mechanistic microbiome research.</title>
        <authorList>
            <person name="Poyet M."/>
            <person name="Groussin M."/>
            <person name="Gibbons S.M."/>
            <person name="Avila-Pacheco J."/>
            <person name="Jiang X."/>
            <person name="Kearney S.M."/>
            <person name="Perrotta A.R."/>
            <person name="Berdy B."/>
            <person name="Zhao S."/>
            <person name="Lieberman T.D."/>
            <person name="Swanson P.K."/>
            <person name="Smith M."/>
            <person name="Roesemann S."/>
            <person name="Alexander J.E."/>
            <person name="Rich S.A."/>
            <person name="Livny J."/>
            <person name="Vlamakis H."/>
            <person name="Clish C."/>
            <person name="Bullock K."/>
            <person name="Deik A."/>
            <person name="Scott J."/>
            <person name="Pierce K.A."/>
            <person name="Xavier R.J."/>
            <person name="Alm E.J."/>
        </authorList>
    </citation>
    <scope>NUCLEOTIDE SEQUENCE [LARGE SCALE GENOMIC DNA]</scope>
    <source>
        <strain evidence="2 3">BIOML-A198</strain>
    </source>
</reference>
<dbReference type="InterPro" id="IPR006674">
    <property type="entry name" value="HD_domain"/>
</dbReference>
<evidence type="ECO:0000256" key="1">
    <source>
        <dbReference type="ARBA" id="ARBA00022801"/>
    </source>
</evidence>
<dbReference type="Proteomes" id="UP000487649">
    <property type="component" value="Unassembled WGS sequence"/>
</dbReference>
<dbReference type="SUPFAM" id="SSF50249">
    <property type="entry name" value="Nucleic acid-binding proteins"/>
    <property type="match status" value="1"/>
</dbReference>
<dbReference type="OrthoDB" id="9778453at2"/>
<dbReference type="AlphaFoldDB" id="A0A173T3D1"/>
<evidence type="ECO:0000313" key="3">
    <source>
        <dbReference type="Proteomes" id="UP000487649"/>
    </source>
</evidence>
<dbReference type="GO" id="GO:0031125">
    <property type="term" value="P:rRNA 3'-end processing"/>
    <property type="evidence" value="ECO:0007669"/>
    <property type="project" value="TreeGrafter"/>
</dbReference>
<sequence>MQIKDLKVKEVQTIQVLIKSVNVAKNAAQKSYLRFEFVDQTGTIFANKWSVKPEEITLFHPGQVVKVKGLIQLYNTQKQINIETVEPVEGDLDISKYVMASAYPADVLKSNIETFVNQMQEGYYKNIVNAFLSKYETEFYRHPAASRMHHAFISGLAQHVYEMLKIAAVYCDMYEMLNRELVYAGIILHDMGKLFEMTCENLVSTEYTLEGLMVGHISMMVSLIDEMSKELECEGEESILLKHMIIAHHGKLEWGSPKEPMIAEAELVHYLDVVSAKMTALETAFKTCEISQMSERVPMLDNRRFYKHK</sequence>
<dbReference type="Pfam" id="PF01966">
    <property type="entry name" value="HD"/>
    <property type="match status" value="1"/>
</dbReference>
<dbReference type="SUPFAM" id="SSF109604">
    <property type="entry name" value="HD-domain/PDEase-like"/>
    <property type="match status" value="1"/>
</dbReference>
<organism evidence="2 3">
    <name type="scientific">Turicibacter sanguinis</name>
    <dbReference type="NCBI Taxonomy" id="154288"/>
    <lineage>
        <taxon>Bacteria</taxon>
        <taxon>Bacillati</taxon>
        <taxon>Bacillota</taxon>
        <taxon>Erysipelotrichia</taxon>
        <taxon>Erysipelotrichales</taxon>
        <taxon>Turicibacteraceae</taxon>
        <taxon>Turicibacter</taxon>
    </lineage>
</organism>
<gene>
    <name evidence="2" type="ORF">GMA92_02805</name>
</gene>
<comment type="caution">
    <text evidence="2">The sequence shown here is derived from an EMBL/GenBank/DDBJ whole genome shotgun (WGS) entry which is preliminary data.</text>
</comment>